<dbReference type="GO" id="GO:0006508">
    <property type="term" value="P:proteolysis"/>
    <property type="evidence" value="ECO:0007669"/>
    <property type="project" value="UniProtKB-KW"/>
</dbReference>
<keyword evidence="8 15" id="KW-0645">Protease</keyword>
<dbReference type="Pfam" id="PF03571">
    <property type="entry name" value="Peptidase_M49"/>
    <property type="match status" value="1"/>
</dbReference>
<evidence type="ECO:0000256" key="12">
    <source>
        <dbReference type="ARBA" id="ARBA00023049"/>
    </source>
</evidence>
<dbReference type="PIRSF" id="PIRSF007828">
    <property type="entry name" value="Dipeptidyl-peptidase_III"/>
    <property type="match status" value="1"/>
</dbReference>
<dbReference type="GO" id="GO:0004177">
    <property type="term" value="F:aminopeptidase activity"/>
    <property type="evidence" value="ECO:0007669"/>
    <property type="project" value="UniProtKB-KW"/>
</dbReference>
<evidence type="ECO:0000256" key="17">
    <source>
        <dbReference type="PIRSR" id="PIRSR007828-2"/>
    </source>
</evidence>
<evidence type="ECO:0000313" key="19">
    <source>
        <dbReference type="Proteomes" id="UP000076842"/>
    </source>
</evidence>
<dbReference type="Gene3D" id="3.30.540.30">
    <property type="match status" value="3"/>
</dbReference>
<comment type="similarity">
    <text evidence="3 15">Belongs to the peptidase M49 family.</text>
</comment>
<feature type="binding site" evidence="17">
    <location>
        <position position="446"/>
    </location>
    <ligand>
        <name>Zn(2+)</name>
        <dbReference type="ChEBI" id="CHEBI:29105"/>
        <note>catalytic</note>
    </ligand>
</feature>
<keyword evidence="10 15" id="KW-0378">Hydrolase</keyword>
<evidence type="ECO:0000256" key="13">
    <source>
        <dbReference type="ARBA" id="ARBA00031288"/>
    </source>
</evidence>
<keyword evidence="7 15" id="KW-0963">Cytoplasm</keyword>
<keyword evidence="19" id="KW-1185">Reference proteome</keyword>
<keyword evidence="11 15" id="KW-0862">Zinc</keyword>
<dbReference type="Proteomes" id="UP000076842">
    <property type="component" value="Unassembled WGS sequence"/>
</dbReference>
<evidence type="ECO:0000313" key="18">
    <source>
        <dbReference type="EMBL" id="KZT61788.1"/>
    </source>
</evidence>
<evidence type="ECO:0000256" key="6">
    <source>
        <dbReference type="ARBA" id="ARBA00022438"/>
    </source>
</evidence>
<evidence type="ECO:0000256" key="11">
    <source>
        <dbReference type="ARBA" id="ARBA00022833"/>
    </source>
</evidence>
<evidence type="ECO:0000256" key="4">
    <source>
        <dbReference type="ARBA" id="ARBA00012063"/>
    </source>
</evidence>
<name>A0A165JG27_9BASI</name>
<dbReference type="STRING" id="1353952.A0A165JG27"/>
<evidence type="ECO:0000256" key="7">
    <source>
        <dbReference type="ARBA" id="ARBA00022490"/>
    </source>
</evidence>
<dbReference type="AlphaFoldDB" id="A0A165JG27"/>
<proteinExistence type="inferred from homology"/>
<dbReference type="FunFam" id="3.30.540.30:FF:000001">
    <property type="entry name" value="Dipeptidyl peptidase 3"/>
    <property type="match status" value="1"/>
</dbReference>
<dbReference type="FunFam" id="3.30.540.30:FF:000002">
    <property type="entry name" value="Dipeptidyl peptidase 3"/>
    <property type="match status" value="1"/>
</dbReference>
<keyword evidence="9 15" id="KW-0479">Metal-binding</keyword>
<evidence type="ECO:0000256" key="15">
    <source>
        <dbReference type="PIRNR" id="PIRNR007828"/>
    </source>
</evidence>
<dbReference type="EC" id="3.4.14.4" evidence="4 15"/>
<dbReference type="OrthoDB" id="4694525at2759"/>
<organism evidence="18 19">
    <name type="scientific">Calocera cornea HHB12733</name>
    <dbReference type="NCBI Taxonomy" id="1353952"/>
    <lineage>
        <taxon>Eukaryota</taxon>
        <taxon>Fungi</taxon>
        <taxon>Dikarya</taxon>
        <taxon>Basidiomycota</taxon>
        <taxon>Agaricomycotina</taxon>
        <taxon>Dacrymycetes</taxon>
        <taxon>Dacrymycetales</taxon>
        <taxon>Dacrymycetaceae</taxon>
        <taxon>Calocera</taxon>
    </lineage>
</organism>
<comment type="cofactor">
    <cofactor evidence="15 17">
        <name>Zn(2+)</name>
        <dbReference type="ChEBI" id="CHEBI:29105"/>
    </cofactor>
    <text evidence="15 17">Binds 1 zinc ion per subunit.</text>
</comment>
<dbReference type="PANTHER" id="PTHR23422:SF11">
    <property type="entry name" value="DIPEPTIDYL PEPTIDASE 3"/>
    <property type="match status" value="1"/>
</dbReference>
<dbReference type="InParanoid" id="A0A165JG27"/>
<keyword evidence="12 15" id="KW-0482">Metalloprotease</keyword>
<evidence type="ECO:0000256" key="10">
    <source>
        <dbReference type="ARBA" id="ARBA00022801"/>
    </source>
</evidence>
<feature type="binding site" evidence="17">
    <location>
        <position position="504"/>
    </location>
    <ligand>
        <name>Zn(2+)</name>
        <dbReference type="ChEBI" id="CHEBI:29105"/>
        <note>catalytic</note>
    </ligand>
</feature>
<dbReference type="EMBL" id="KV423920">
    <property type="protein sequence ID" value="KZT61788.1"/>
    <property type="molecule type" value="Genomic_DNA"/>
</dbReference>
<evidence type="ECO:0000256" key="16">
    <source>
        <dbReference type="PIRSR" id="PIRSR007828-1"/>
    </source>
</evidence>
<evidence type="ECO:0000256" key="2">
    <source>
        <dbReference type="ARBA" id="ARBA00004496"/>
    </source>
</evidence>
<dbReference type="GO" id="GO:0008235">
    <property type="term" value="F:metalloexopeptidase activity"/>
    <property type="evidence" value="ECO:0007669"/>
    <property type="project" value="InterPro"/>
</dbReference>
<evidence type="ECO:0000256" key="14">
    <source>
        <dbReference type="ARBA" id="ARBA00032119"/>
    </source>
</evidence>
<reference evidence="18 19" key="1">
    <citation type="journal article" date="2016" name="Mol. Biol. Evol.">
        <title>Comparative Genomics of Early-Diverging Mushroom-Forming Fungi Provides Insights into the Origins of Lignocellulose Decay Capabilities.</title>
        <authorList>
            <person name="Nagy L.G."/>
            <person name="Riley R."/>
            <person name="Tritt A."/>
            <person name="Adam C."/>
            <person name="Daum C."/>
            <person name="Floudas D."/>
            <person name="Sun H."/>
            <person name="Yadav J.S."/>
            <person name="Pangilinan J."/>
            <person name="Larsson K.H."/>
            <person name="Matsuura K."/>
            <person name="Barry K."/>
            <person name="Labutti K."/>
            <person name="Kuo R."/>
            <person name="Ohm R.A."/>
            <person name="Bhattacharya S.S."/>
            <person name="Shirouzu T."/>
            <person name="Yoshinaga Y."/>
            <person name="Martin F.M."/>
            <person name="Grigoriev I.V."/>
            <person name="Hibbett D.S."/>
        </authorList>
    </citation>
    <scope>NUCLEOTIDE SEQUENCE [LARGE SCALE GENOMIC DNA]</scope>
    <source>
        <strain evidence="18 19">HHB12733</strain>
    </source>
</reference>
<dbReference type="GO" id="GO:0005737">
    <property type="term" value="C:cytoplasm"/>
    <property type="evidence" value="ECO:0007669"/>
    <property type="project" value="UniProtKB-SubCell"/>
</dbReference>
<dbReference type="InterPro" id="IPR005317">
    <property type="entry name" value="Dipeptidyl-peptase3"/>
</dbReference>
<accession>A0A165JG27</accession>
<feature type="binding site" evidence="17">
    <location>
        <position position="451"/>
    </location>
    <ligand>
        <name>Zn(2+)</name>
        <dbReference type="ChEBI" id="CHEBI:29105"/>
        <note>catalytic</note>
    </ligand>
</feature>
<dbReference type="GO" id="GO:0008239">
    <property type="term" value="F:dipeptidyl-peptidase activity"/>
    <property type="evidence" value="ECO:0007669"/>
    <property type="project" value="UniProtKB-UniRule"/>
</dbReference>
<dbReference type="PANTHER" id="PTHR23422">
    <property type="entry name" value="DIPEPTIDYL PEPTIDASE III-RELATED"/>
    <property type="match status" value="1"/>
</dbReference>
<evidence type="ECO:0000256" key="3">
    <source>
        <dbReference type="ARBA" id="ARBA00010200"/>
    </source>
</evidence>
<protein>
    <recommendedName>
        <fullName evidence="5 15">Dipeptidyl peptidase 3</fullName>
        <ecNumber evidence="4 15">3.4.14.4</ecNumber>
    </recommendedName>
    <alternativeName>
        <fullName evidence="13 15">Dipeptidyl aminopeptidase III</fullName>
    </alternativeName>
    <alternativeName>
        <fullName evidence="14 15">Dipeptidyl peptidase III</fullName>
    </alternativeName>
</protein>
<dbReference type="GO" id="GO:0046872">
    <property type="term" value="F:metal ion binding"/>
    <property type="evidence" value="ECO:0007669"/>
    <property type="project" value="UniProtKB-KW"/>
</dbReference>
<evidence type="ECO:0000256" key="5">
    <source>
        <dbReference type="ARBA" id="ARBA00014713"/>
    </source>
</evidence>
<feature type="active site" evidence="16">
    <location>
        <position position="447"/>
    </location>
</feature>
<gene>
    <name evidence="18" type="ORF">CALCODRAFT_490689</name>
</gene>
<comment type="catalytic activity">
    <reaction evidence="1 15">
        <text>Release of an N-terminal dipeptide from a peptide comprising four or more residues, with broad specificity. Also acts on dipeptidyl 2-naphthylamides.</text>
        <dbReference type="EC" id="3.4.14.4"/>
    </reaction>
</comment>
<sequence>MSTAASVNASRFLADQEPPYAGMSIGHAYSMLTEKEKLYAHWLNRASWEGTRVIMNQWTPYAEKLYDLFVLSLSTPGDKTKIGDLGKIKEASGVSDADWTAFMEYTSQVLSNLVNYKSFGGSKFIPRIPVQTFEKIIKASPNAGLVSKLWGEVKDLVWSLEPEPQLLIGKPSAGHISNYYLGETISDEEVDEVGKLCEKLDINALNTRVKKISSSEYIILVASAEKKSESHAVDVGNTKLSVTVQYGDFSGEMSRVAAALKEAKKYAANAHQEGMLDGYIKSMETGDMKAHIDGSIEWVKDIGPVVESYIGFIEAYVDPFAARAEWEGFTAIVNKEMSAKYEKLVAMAPSILPTLPWGEAFEVDVFKKPDFTALEVLNFATGGIPAGINIPNYYEVREKYGFKNVSLANILAAKTPNNPYFFVAPEDKPLREKYEDEAFNIQVANHELLGHGSGKLMKENEDGTKNFNPEKTINPLTGKPVDTWYKPGQTYGQIFGTCSSSHEECRAEAAAMYLVFDRDILRLFGHTEEQDIQDLQYITYHTMAYAGLRGLEFYDVAAKKHLQAHMQARMGLLLCMVEGGIARLEEIRSADGTLEDLVLRVDRHAVLSKGKDVFGKLLVDLQIRKSIADGEGARAFYEKLTNPPSTWLGDVRDLVISKKMPRKIFVQPNTFLENGKAILKEYALSAEGVIQSFIERAI</sequence>
<comment type="subcellular location">
    <subcellularLocation>
        <location evidence="2">Cytoplasm</location>
    </subcellularLocation>
</comment>
<evidence type="ECO:0000256" key="9">
    <source>
        <dbReference type="ARBA" id="ARBA00022723"/>
    </source>
</evidence>
<keyword evidence="6 15" id="KW-0031">Aminopeptidase</keyword>
<evidence type="ECO:0000256" key="1">
    <source>
        <dbReference type="ARBA" id="ARBA00001336"/>
    </source>
</evidence>
<dbReference type="InterPro" id="IPR039461">
    <property type="entry name" value="Peptidase_M49"/>
</dbReference>
<evidence type="ECO:0000256" key="8">
    <source>
        <dbReference type="ARBA" id="ARBA00022670"/>
    </source>
</evidence>